<organism evidence="16 17">
    <name type="scientific">Rhynchophorus ferrugineus</name>
    <name type="common">Red palm weevil</name>
    <name type="synonym">Curculio ferrugineus</name>
    <dbReference type="NCBI Taxonomy" id="354439"/>
    <lineage>
        <taxon>Eukaryota</taxon>
        <taxon>Metazoa</taxon>
        <taxon>Ecdysozoa</taxon>
        <taxon>Arthropoda</taxon>
        <taxon>Hexapoda</taxon>
        <taxon>Insecta</taxon>
        <taxon>Pterygota</taxon>
        <taxon>Neoptera</taxon>
        <taxon>Endopterygota</taxon>
        <taxon>Coleoptera</taxon>
        <taxon>Polyphaga</taxon>
        <taxon>Cucujiformia</taxon>
        <taxon>Curculionidae</taxon>
        <taxon>Dryophthorinae</taxon>
        <taxon>Rhynchophorus</taxon>
    </lineage>
</organism>
<keyword evidence="7 14" id="KW-1133">Transmembrane helix</keyword>
<dbReference type="GO" id="GO:0005737">
    <property type="term" value="C:cytoplasm"/>
    <property type="evidence" value="ECO:0007669"/>
    <property type="project" value="TreeGrafter"/>
</dbReference>
<evidence type="ECO:0000256" key="11">
    <source>
        <dbReference type="ARBA" id="ARBA00023180"/>
    </source>
</evidence>
<sequence>MVISKLTFRIANNKLFFIGILGTFISLISALLGFKIIPDIIYNKIWNTKILREHTDAWDIFLKTPIPFLFKVYVFDVRNSDDVLKGEKPILQELGPYIYKLNRWKDQIFWNYTTNEISYYEYQLFEFDEKASGGLKQEDEITVLNVPYNSLLFQVEAISKDFLPILDTSLSNIFEENDGLFIKTTVKRFLFSGIKFCRNASANNDFTVKAICAQIKSKTKETKQIKFDSDHLVYATLDYKNNTHQGYFTIKSGQNDRYEAAVLVKYQNKTTIDVWPNSENSTCKQAGGITTVFPPDIKNNINFETFSEDICRSIKLSFSEIQHVQDTKGYKFTATNNTFRSSEASSCFCLNKTADIDGIYRCFDGLLDLTTCQAIVLFGVVSWTVVSAKIYQRCELARELRNFDIPEREIPTWVCIAQHESLMDTAAMNPGSGDHGLFQISQIYWCSPPGYGCNAPCDKFRDDDIADDLQCVRRIYNEHKRISGDGFNAWVVYSLYCKGDTSVYLAGCADDGDKPTTTPGNATENEISSEEEEDGDGYEFPPLPTYPKSTKNDSVPPFNRKSIHDYVLASKNVTSSPKTSSFDRLPYSKESIHHFIPVGFKLQKMENLNSDSITESIRDFKLIPQITKTPNFESSTQKTVSDSTDLVTEMTFYKTMKESSSDTTSVKSAASTSRPIFTKKSIYDFKLVTSSTDNLKMKVKVPQDETAGGTESLVEDKKTISFDVTAKPHQMIQNKLEQSTITIGPVSTLKSRFYQNTTPKNIFTARSYIEKRPSTTKVFETTDLEVQSSTIHPMFIKTNAYSNVKGTSRGPSMPSLKELDSPPNTPSKFGYKKLTSTTMDSDPTVKLLSRFKDIEEKTVSPPTSTTIQPKRAFKQVTFAPGTFFNLQTLPPILPARPFRPPSQRPSNQQPPRPNNRPGGPPRPIRPGGSNIVQGSDQTIPEKPLRPGFGPNRRPVYNNAYSSLENAHNVTEHVPVKPIQSGFDSNQNAVHNNASFNSDRTTLTVRPEAINEQLPEKPLRPGFGHKRRPMIVNTSANSDELVVTRRPKPGHNRRHPNGRKPNRNRSMLKDDVKSEGNDEVKTSKPPESMVVTLKGNYMYYRTKYGFRLRAPVLVSFPHFLNADEKYVQGVIGVRPEKKLHETYVTLEPISGTPLSLSKRVQFNMFVRSVPNITSLENVTHTLMPIFWIDETTTLTGPYLDLLKHTLLRGLFIINVLRWTLMAIGLSMMFFSYILFFHFK</sequence>
<dbReference type="EMBL" id="JAACXV010014582">
    <property type="protein sequence ID" value="KAF7265882.1"/>
    <property type="molecule type" value="Genomic_DNA"/>
</dbReference>
<evidence type="ECO:0000256" key="12">
    <source>
        <dbReference type="ARBA" id="ARBA00040645"/>
    </source>
</evidence>
<dbReference type="PROSITE" id="PS51348">
    <property type="entry name" value="GLYCOSYL_HYDROL_F22_2"/>
    <property type="match status" value="1"/>
</dbReference>
<evidence type="ECO:0000256" key="6">
    <source>
        <dbReference type="ARBA" id="ARBA00022725"/>
    </source>
</evidence>
<keyword evidence="9" id="KW-1015">Disulfide bond</keyword>
<keyword evidence="10" id="KW-0675">Receptor</keyword>
<evidence type="ECO:0000256" key="9">
    <source>
        <dbReference type="ARBA" id="ARBA00023157"/>
    </source>
</evidence>
<dbReference type="InterPro" id="IPR019799">
    <property type="entry name" value="Glyco_hydro_22_CS"/>
</dbReference>
<evidence type="ECO:0000256" key="2">
    <source>
        <dbReference type="ARBA" id="ARBA00010532"/>
    </source>
</evidence>
<dbReference type="PANTHER" id="PTHR11923">
    <property type="entry name" value="SCAVENGER RECEPTOR CLASS B TYPE-1 SR-B1"/>
    <property type="match status" value="1"/>
</dbReference>
<keyword evidence="6" id="KW-0552">Olfaction</keyword>
<evidence type="ECO:0000256" key="14">
    <source>
        <dbReference type="SAM" id="Phobius"/>
    </source>
</evidence>
<dbReference type="GO" id="GO:0005886">
    <property type="term" value="C:plasma membrane"/>
    <property type="evidence" value="ECO:0007669"/>
    <property type="project" value="UniProtKB-SubCell"/>
</dbReference>
<gene>
    <name evidence="16" type="ORF">GWI33_020629</name>
</gene>
<comment type="similarity">
    <text evidence="2">Belongs to the CD36 family.</text>
</comment>
<evidence type="ECO:0000256" key="5">
    <source>
        <dbReference type="ARBA" id="ARBA00022692"/>
    </source>
</evidence>
<feature type="domain" description="Glycosyl hydrolases family 22 (GH22)" evidence="15">
    <location>
        <begin position="453"/>
        <end position="471"/>
    </location>
</feature>
<evidence type="ECO:0000259" key="15">
    <source>
        <dbReference type="PROSITE" id="PS00128"/>
    </source>
</evidence>
<dbReference type="CDD" id="cd16899">
    <property type="entry name" value="LYZ_C_invert"/>
    <property type="match status" value="1"/>
</dbReference>
<accession>A0A834HRS2</accession>
<dbReference type="Pfam" id="PF01130">
    <property type="entry name" value="CD36"/>
    <property type="match status" value="2"/>
</dbReference>
<dbReference type="GO" id="GO:0007608">
    <property type="term" value="P:sensory perception of smell"/>
    <property type="evidence" value="ECO:0007669"/>
    <property type="project" value="UniProtKB-KW"/>
</dbReference>
<evidence type="ECO:0000256" key="1">
    <source>
        <dbReference type="ARBA" id="ARBA00004236"/>
    </source>
</evidence>
<feature type="transmembrane region" description="Helical" evidence="14">
    <location>
        <begin position="1214"/>
        <end position="1235"/>
    </location>
</feature>
<comment type="caution">
    <text evidence="16">The sequence shown here is derived from an EMBL/GenBank/DDBJ whole genome shotgun (WGS) entry which is preliminary data.</text>
</comment>
<keyword evidence="17" id="KW-1185">Reference proteome</keyword>
<keyword evidence="5 14" id="KW-0812">Transmembrane</keyword>
<dbReference type="Pfam" id="PF00062">
    <property type="entry name" value="Lys"/>
    <property type="match status" value="1"/>
</dbReference>
<name>A0A834HRS2_RHYFE</name>
<evidence type="ECO:0000256" key="10">
    <source>
        <dbReference type="ARBA" id="ARBA00023170"/>
    </source>
</evidence>
<protein>
    <recommendedName>
        <fullName evidence="12">Sensory neuron membrane protein 2</fullName>
    </recommendedName>
</protein>
<evidence type="ECO:0000256" key="7">
    <source>
        <dbReference type="ARBA" id="ARBA00022989"/>
    </source>
</evidence>
<feature type="region of interest" description="Disordered" evidence="13">
    <location>
        <begin position="511"/>
        <end position="556"/>
    </location>
</feature>
<dbReference type="InterPro" id="IPR023346">
    <property type="entry name" value="Lysozyme-like_dom_sf"/>
</dbReference>
<dbReference type="PRINTS" id="PR01609">
    <property type="entry name" value="CD36FAMILY"/>
</dbReference>
<keyword evidence="11" id="KW-0325">Glycoprotein</keyword>
<feature type="compositionally biased region" description="Basic and acidic residues" evidence="13">
    <location>
        <begin position="1066"/>
        <end position="1083"/>
    </location>
</feature>
<keyword evidence="3" id="KW-1003">Cell membrane</keyword>
<dbReference type="SUPFAM" id="SSF53955">
    <property type="entry name" value="Lysozyme-like"/>
    <property type="match status" value="1"/>
</dbReference>
<feature type="region of interest" description="Disordered" evidence="13">
    <location>
        <begin position="806"/>
        <end position="836"/>
    </location>
</feature>
<feature type="region of interest" description="Disordered" evidence="13">
    <location>
        <begin position="889"/>
        <end position="956"/>
    </location>
</feature>
<dbReference type="Gene3D" id="1.10.530.10">
    <property type="match status" value="1"/>
</dbReference>
<feature type="region of interest" description="Disordered" evidence="13">
    <location>
        <begin position="1043"/>
        <end position="1083"/>
    </location>
</feature>
<feature type="transmembrane region" description="Helical" evidence="14">
    <location>
        <begin position="15"/>
        <end position="34"/>
    </location>
</feature>
<feature type="compositionally biased region" description="Acidic residues" evidence="13">
    <location>
        <begin position="527"/>
        <end position="537"/>
    </location>
</feature>
<dbReference type="OrthoDB" id="10024078at2759"/>
<feature type="compositionally biased region" description="Basic residues" evidence="13">
    <location>
        <begin position="1044"/>
        <end position="1062"/>
    </location>
</feature>
<dbReference type="InterPro" id="IPR002159">
    <property type="entry name" value="CD36_fam"/>
</dbReference>
<evidence type="ECO:0000256" key="8">
    <source>
        <dbReference type="ARBA" id="ARBA00023136"/>
    </source>
</evidence>
<evidence type="ECO:0000313" key="16">
    <source>
        <dbReference type="EMBL" id="KAF7265882.1"/>
    </source>
</evidence>
<evidence type="ECO:0000256" key="3">
    <source>
        <dbReference type="ARBA" id="ARBA00022475"/>
    </source>
</evidence>
<reference evidence="16" key="1">
    <citation type="submission" date="2020-08" db="EMBL/GenBank/DDBJ databases">
        <title>Genome sequencing and assembly of the red palm weevil Rhynchophorus ferrugineus.</title>
        <authorList>
            <person name="Dias G.B."/>
            <person name="Bergman C.M."/>
            <person name="Manee M."/>
        </authorList>
    </citation>
    <scope>NUCLEOTIDE SEQUENCE</scope>
    <source>
        <strain evidence="16">AA-2017</strain>
        <tissue evidence="16">Whole larva</tissue>
    </source>
</reference>
<evidence type="ECO:0000256" key="13">
    <source>
        <dbReference type="SAM" id="MobiDB-lite"/>
    </source>
</evidence>
<keyword evidence="4" id="KW-0716">Sensory transduction</keyword>
<dbReference type="GO" id="GO:0005044">
    <property type="term" value="F:scavenger receptor activity"/>
    <property type="evidence" value="ECO:0007669"/>
    <property type="project" value="TreeGrafter"/>
</dbReference>
<dbReference type="AlphaFoldDB" id="A0A834HRS2"/>
<comment type="subcellular location">
    <subcellularLocation>
        <location evidence="1">Cell membrane</location>
    </subcellularLocation>
</comment>
<evidence type="ECO:0000313" key="17">
    <source>
        <dbReference type="Proteomes" id="UP000625711"/>
    </source>
</evidence>
<dbReference type="InterPro" id="IPR001916">
    <property type="entry name" value="Glyco_hydro_22"/>
</dbReference>
<keyword evidence="8 14" id="KW-0472">Membrane</keyword>
<dbReference type="Proteomes" id="UP000625711">
    <property type="component" value="Unassembled WGS sequence"/>
</dbReference>
<proteinExistence type="inferred from homology"/>
<dbReference type="PANTHER" id="PTHR11923:SF109">
    <property type="entry name" value="SENSORY NEURON MEMBRANE PROTEIN 2"/>
    <property type="match status" value="1"/>
</dbReference>
<evidence type="ECO:0000256" key="4">
    <source>
        <dbReference type="ARBA" id="ARBA00022606"/>
    </source>
</evidence>
<dbReference type="PROSITE" id="PS00128">
    <property type="entry name" value="GLYCOSYL_HYDROL_F22_1"/>
    <property type="match status" value="1"/>
</dbReference>
<feature type="compositionally biased region" description="Pro residues" evidence="13">
    <location>
        <begin position="891"/>
        <end position="924"/>
    </location>
</feature>
<dbReference type="SMART" id="SM00263">
    <property type="entry name" value="LYZ1"/>
    <property type="match status" value="1"/>
</dbReference>